<dbReference type="GO" id="GO:0071949">
    <property type="term" value="F:FAD binding"/>
    <property type="evidence" value="ECO:0007669"/>
    <property type="project" value="TreeGrafter"/>
</dbReference>
<dbReference type="PANTHER" id="PTHR45754">
    <property type="entry name" value="METHYLENETETRAHYDROFOLATE REDUCTASE"/>
    <property type="match status" value="1"/>
</dbReference>
<protein>
    <submittedName>
        <fullName evidence="7">5,10-methylenetetrahydrofolate reductase</fullName>
        <ecNumber evidence="7">1.5.1.20</ecNumber>
    </submittedName>
</protein>
<comment type="cofactor">
    <cofactor evidence="1">
        <name>FAD</name>
        <dbReference type="ChEBI" id="CHEBI:57692"/>
    </cofactor>
</comment>
<dbReference type="Gene3D" id="3.20.20.220">
    <property type="match status" value="1"/>
</dbReference>
<dbReference type="EMBL" id="VSSQ01002400">
    <property type="protein sequence ID" value="MPM15186.1"/>
    <property type="molecule type" value="Genomic_DNA"/>
</dbReference>
<comment type="similarity">
    <text evidence="3">Belongs to the methylenetetrahydrofolate reductase family.</text>
</comment>
<evidence type="ECO:0000256" key="6">
    <source>
        <dbReference type="ARBA" id="ARBA00023002"/>
    </source>
</evidence>
<dbReference type="UniPathway" id="UPA00193"/>
<dbReference type="CDD" id="cd00537">
    <property type="entry name" value="MTHFR"/>
    <property type="match status" value="1"/>
</dbReference>
<evidence type="ECO:0000256" key="3">
    <source>
        <dbReference type="ARBA" id="ARBA00006743"/>
    </source>
</evidence>
<organism evidence="7">
    <name type="scientific">bioreactor metagenome</name>
    <dbReference type="NCBI Taxonomy" id="1076179"/>
    <lineage>
        <taxon>unclassified sequences</taxon>
        <taxon>metagenomes</taxon>
        <taxon>ecological metagenomes</taxon>
    </lineage>
</organism>
<comment type="pathway">
    <text evidence="2">One-carbon metabolism; tetrahydrofolate interconversion.</text>
</comment>
<evidence type="ECO:0000256" key="4">
    <source>
        <dbReference type="ARBA" id="ARBA00022630"/>
    </source>
</evidence>
<keyword evidence="4" id="KW-0285">Flavoprotein</keyword>
<accession>A0A644XG17</accession>
<evidence type="ECO:0000256" key="1">
    <source>
        <dbReference type="ARBA" id="ARBA00001974"/>
    </source>
</evidence>
<reference evidence="7" key="1">
    <citation type="submission" date="2019-08" db="EMBL/GenBank/DDBJ databases">
        <authorList>
            <person name="Kucharzyk K."/>
            <person name="Murdoch R.W."/>
            <person name="Higgins S."/>
            <person name="Loffler F."/>
        </authorList>
    </citation>
    <scope>NUCLEOTIDE SEQUENCE</scope>
</reference>
<dbReference type="InterPro" id="IPR029041">
    <property type="entry name" value="FAD-linked_oxidoreductase-like"/>
</dbReference>
<comment type="caution">
    <text evidence="7">The sequence shown here is derived from an EMBL/GenBank/DDBJ whole genome shotgun (WGS) entry which is preliminary data.</text>
</comment>
<dbReference type="GO" id="GO:0005829">
    <property type="term" value="C:cytosol"/>
    <property type="evidence" value="ECO:0007669"/>
    <property type="project" value="TreeGrafter"/>
</dbReference>
<gene>
    <name evidence="7" type="primary">metF_11</name>
    <name evidence="7" type="ORF">SDC9_61552</name>
</gene>
<dbReference type="SUPFAM" id="SSF51730">
    <property type="entry name" value="FAD-linked oxidoreductase"/>
    <property type="match status" value="1"/>
</dbReference>
<dbReference type="GO" id="GO:0009086">
    <property type="term" value="P:methionine biosynthetic process"/>
    <property type="evidence" value="ECO:0007669"/>
    <property type="project" value="TreeGrafter"/>
</dbReference>
<dbReference type="InterPro" id="IPR003171">
    <property type="entry name" value="Mehydrof_redctse-like"/>
</dbReference>
<dbReference type="Pfam" id="PF02219">
    <property type="entry name" value="MTHFR"/>
    <property type="match status" value="1"/>
</dbReference>
<evidence type="ECO:0000313" key="7">
    <source>
        <dbReference type="EMBL" id="MPM15186.1"/>
    </source>
</evidence>
<proteinExistence type="inferred from homology"/>
<dbReference type="GO" id="GO:0004489">
    <property type="term" value="F:methylenetetrahydrofolate reductase [NAD(P)H] activity"/>
    <property type="evidence" value="ECO:0007669"/>
    <property type="project" value="UniProtKB-EC"/>
</dbReference>
<name>A0A644XG17_9ZZZZ</name>
<sequence>MKISTLLSQGRPTLSFEVFPPKGDGEFSSVRNAAVQIAALRPDYMSVTYGAAGSGASFYTGSIAAAVQEQGLSALAHLTCVNSTRQEVRLQLAALRALGIENILALRGDLPAGMDPDAPRDYRFAADLVADLRSLGDFSVGGACYPEGHVECASQTEDLRHLKDKVAMGCDFLITQMFFDNSILYSFLYRMQAAGIHVPVIAGVMPVTNAKQICRIVKLSNASLPHRFRMIIDKFGDDPAAMKQAGVAYATEQIVDLIANGVNGVHVYVMNKPDVAAQITANLSEILRR</sequence>
<dbReference type="PANTHER" id="PTHR45754:SF3">
    <property type="entry name" value="METHYLENETETRAHYDROFOLATE REDUCTASE (NADPH)"/>
    <property type="match status" value="1"/>
</dbReference>
<evidence type="ECO:0000256" key="2">
    <source>
        <dbReference type="ARBA" id="ARBA00004777"/>
    </source>
</evidence>
<dbReference type="AlphaFoldDB" id="A0A644XG17"/>
<keyword evidence="5" id="KW-0274">FAD</keyword>
<evidence type="ECO:0000256" key="5">
    <source>
        <dbReference type="ARBA" id="ARBA00022827"/>
    </source>
</evidence>
<dbReference type="EC" id="1.5.1.20" evidence="7"/>
<keyword evidence="6 7" id="KW-0560">Oxidoreductase</keyword>
<dbReference type="GO" id="GO:0035999">
    <property type="term" value="P:tetrahydrofolate interconversion"/>
    <property type="evidence" value="ECO:0007669"/>
    <property type="project" value="UniProtKB-UniPathway"/>
</dbReference>